<sequence length="239" mass="27586">MVWVSFFYFYPRTSGSGLYDNLQKFNIPPFFTLARELYPGKYKPNIVHYFVRLLHDKGLLMRCYKQYIDGLEMIAGIPQRKLVEAHGTFSSAGCHLLQFFSCKGSSGKILVCLSVIVKPDIDFPRADLLIVMGTSLKTQPFAKIINSVRPNVPRLLFNRDLVGPFKDKPLKSTDVATLGELRYLIRKLVHVCHWEDDMDKVLKPHTSKAGDEVVYIRKRWKKKQQNFQLKDLEAFNALI</sequence>
<comment type="caution">
    <text evidence="3">Lacks conserved residue(s) required for the propagation of feature annotation.</text>
</comment>
<name>A0A8C5QW18_9ANUR</name>
<dbReference type="SUPFAM" id="SSF52467">
    <property type="entry name" value="DHS-like NAD/FAD-binding domain"/>
    <property type="match status" value="1"/>
</dbReference>
<dbReference type="Pfam" id="PF02146">
    <property type="entry name" value="SIR2"/>
    <property type="match status" value="1"/>
</dbReference>
<feature type="domain" description="Deacetylase sirtuin-type" evidence="4">
    <location>
        <begin position="1"/>
        <end position="195"/>
    </location>
</feature>
<dbReference type="PANTHER" id="PTHR11085:SF2">
    <property type="entry name" value="NOVEL PROTEIN SIMILAR TO VERTEBRATE SIRTUIN (SILENT MATING TYPE INFORMATION REGULATION 2 HOMOLOG) 2 (S. CEREVISIAE) (SIRT2)"/>
    <property type="match status" value="1"/>
</dbReference>
<dbReference type="InterPro" id="IPR003000">
    <property type="entry name" value="Sirtuin"/>
</dbReference>
<dbReference type="Ensembl" id="ENSLLET00000044138.1">
    <property type="protein sequence ID" value="ENSLLEP00000042442.1"/>
    <property type="gene ID" value="ENSLLEG00000026937.1"/>
</dbReference>
<dbReference type="InterPro" id="IPR029035">
    <property type="entry name" value="DHS-like_NAD/FAD-binding_dom"/>
</dbReference>
<dbReference type="Proteomes" id="UP000694569">
    <property type="component" value="Unplaced"/>
</dbReference>
<dbReference type="OrthoDB" id="420264at2759"/>
<evidence type="ECO:0000259" key="4">
    <source>
        <dbReference type="PROSITE" id="PS50305"/>
    </source>
</evidence>
<evidence type="ECO:0000256" key="3">
    <source>
        <dbReference type="PROSITE-ProRule" id="PRU00236"/>
    </source>
</evidence>
<evidence type="ECO:0000313" key="5">
    <source>
        <dbReference type="Ensembl" id="ENSLLEP00000042442.1"/>
    </source>
</evidence>
<keyword evidence="1" id="KW-0808">Transferase</keyword>
<evidence type="ECO:0000256" key="2">
    <source>
        <dbReference type="ARBA" id="ARBA00023027"/>
    </source>
</evidence>
<reference evidence="5" key="1">
    <citation type="submission" date="2025-08" db="UniProtKB">
        <authorList>
            <consortium name="Ensembl"/>
        </authorList>
    </citation>
    <scope>IDENTIFICATION</scope>
</reference>
<dbReference type="GO" id="GO:0070403">
    <property type="term" value="F:NAD+ binding"/>
    <property type="evidence" value="ECO:0007669"/>
    <property type="project" value="InterPro"/>
</dbReference>
<evidence type="ECO:0000256" key="1">
    <source>
        <dbReference type="ARBA" id="ARBA00022679"/>
    </source>
</evidence>
<accession>A0A8C5QW18</accession>
<keyword evidence="6" id="KW-1185">Reference proteome</keyword>
<keyword evidence="2" id="KW-0520">NAD</keyword>
<organism evidence="5 6">
    <name type="scientific">Leptobrachium leishanense</name>
    <name type="common">Leishan spiny toad</name>
    <dbReference type="NCBI Taxonomy" id="445787"/>
    <lineage>
        <taxon>Eukaryota</taxon>
        <taxon>Metazoa</taxon>
        <taxon>Chordata</taxon>
        <taxon>Craniata</taxon>
        <taxon>Vertebrata</taxon>
        <taxon>Euteleostomi</taxon>
        <taxon>Amphibia</taxon>
        <taxon>Batrachia</taxon>
        <taxon>Anura</taxon>
        <taxon>Pelobatoidea</taxon>
        <taxon>Megophryidae</taxon>
        <taxon>Leptobrachium</taxon>
    </lineage>
</organism>
<dbReference type="GO" id="GO:0017136">
    <property type="term" value="F:histone deacetylase activity, NAD-dependent"/>
    <property type="evidence" value="ECO:0007669"/>
    <property type="project" value="TreeGrafter"/>
</dbReference>
<evidence type="ECO:0000313" key="6">
    <source>
        <dbReference type="Proteomes" id="UP000694569"/>
    </source>
</evidence>
<dbReference type="InterPro" id="IPR050134">
    <property type="entry name" value="NAD-dep_sirtuin_deacylases"/>
</dbReference>
<reference evidence="5" key="2">
    <citation type="submission" date="2025-09" db="UniProtKB">
        <authorList>
            <consortium name="Ensembl"/>
        </authorList>
    </citation>
    <scope>IDENTIFICATION</scope>
</reference>
<dbReference type="InterPro" id="IPR026590">
    <property type="entry name" value="Ssirtuin_cat_dom"/>
</dbReference>
<dbReference type="AlphaFoldDB" id="A0A8C5QW18"/>
<dbReference type="GeneTree" id="ENSGT00940000165765"/>
<dbReference type="PROSITE" id="PS50305">
    <property type="entry name" value="SIRTUIN"/>
    <property type="match status" value="1"/>
</dbReference>
<protein>
    <recommendedName>
        <fullName evidence="4">Deacetylase sirtuin-type domain-containing protein</fullName>
    </recommendedName>
</protein>
<dbReference type="GO" id="GO:0005634">
    <property type="term" value="C:nucleus"/>
    <property type="evidence" value="ECO:0007669"/>
    <property type="project" value="TreeGrafter"/>
</dbReference>
<dbReference type="PANTHER" id="PTHR11085">
    <property type="entry name" value="NAD-DEPENDENT PROTEIN DEACYLASE SIRTUIN-5, MITOCHONDRIAL-RELATED"/>
    <property type="match status" value="1"/>
</dbReference>
<dbReference type="Gene3D" id="3.40.50.1220">
    <property type="entry name" value="TPP-binding domain"/>
    <property type="match status" value="1"/>
</dbReference>
<proteinExistence type="predicted"/>